<name>A0A4R6ZPA3_9GAMM</name>
<evidence type="ECO:0000256" key="1">
    <source>
        <dbReference type="SAM" id="MobiDB-lite"/>
    </source>
</evidence>
<keyword evidence="3" id="KW-0732">Signal</keyword>
<dbReference type="Proteomes" id="UP000295212">
    <property type="component" value="Unassembled WGS sequence"/>
</dbReference>
<dbReference type="EMBL" id="SNZJ01000007">
    <property type="protein sequence ID" value="TDR54377.1"/>
    <property type="molecule type" value="Genomic_DNA"/>
</dbReference>
<dbReference type="RefSeq" id="WP_133635789.1">
    <property type="nucleotide sequence ID" value="NZ_SNZJ01000007.1"/>
</dbReference>
<dbReference type="AlphaFoldDB" id="A0A4R6ZPA3"/>
<evidence type="ECO:0000313" key="5">
    <source>
        <dbReference type="Proteomes" id="UP000295212"/>
    </source>
</evidence>
<keyword evidence="2" id="KW-0472">Membrane</keyword>
<gene>
    <name evidence="4" type="ORF">DFP85_107150</name>
</gene>
<protein>
    <submittedName>
        <fullName evidence="4">Uncharacterized protein</fullName>
    </submittedName>
</protein>
<evidence type="ECO:0000313" key="4">
    <source>
        <dbReference type="EMBL" id="TDR54377.1"/>
    </source>
</evidence>
<keyword evidence="2" id="KW-1133">Transmembrane helix</keyword>
<feature type="region of interest" description="Disordered" evidence="1">
    <location>
        <begin position="39"/>
        <end position="77"/>
    </location>
</feature>
<feature type="transmembrane region" description="Helical" evidence="2">
    <location>
        <begin position="76"/>
        <end position="95"/>
    </location>
</feature>
<evidence type="ECO:0000256" key="2">
    <source>
        <dbReference type="SAM" id="Phobius"/>
    </source>
</evidence>
<keyword evidence="2" id="KW-0812">Transmembrane</keyword>
<accession>A0A4R6ZPA3</accession>
<sequence length="345" mass="37948">MAMLTPPPRPFKRLVACLLAVALAVSPLATAQEWTAQRYSTLPDDSSQDDVSPYDPLPPDEPETTGDSGGDDGSDWTVPAIVAGAAATVLLVRWLRERRQAAQQPTADERDKLVTLQQQGPEFAPLYNTSAFAAMGMVQGNWPFVLDFVHDQPVIVTLRISARGVPDIYTLRFPFGAHETGHHRLQFRLPPAFGDSERPAAIAVTATDMSGERTAPSFRVLALGCGPRAVGSVAIEEVSFLPRLIRAQAREQASYRFFSHSDFPSAMADFMRVEPAEDGERHFFVDEEPIDDGVSAGRSIEPRQWDGRDAGQRISTGTHRLKIRAWAPTRGWLTVWSDSRVDVSP</sequence>
<feature type="signal peptide" evidence="3">
    <location>
        <begin position="1"/>
        <end position="31"/>
    </location>
</feature>
<evidence type="ECO:0000256" key="3">
    <source>
        <dbReference type="SAM" id="SignalP"/>
    </source>
</evidence>
<feature type="chain" id="PRO_5020978954" evidence="3">
    <location>
        <begin position="32"/>
        <end position="345"/>
    </location>
</feature>
<dbReference type="OrthoDB" id="6158067at2"/>
<feature type="compositionally biased region" description="Acidic residues" evidence="1">
    <location>
        <begin position="58"/>
        <end position="74"/>
    </location>
</feature>
<organism evidence="4 5">
    <name type="scientific">Halomonas ventosae</name>
    <dbReference type="NCBI Taxonomy" id="229007"/>
    <lineage>
        <taxon>Bacteria</taxon>
        <taxon>Pseudomonadati</taxon>
        <taxon>Pseudomonadota</taxon>
        <taxon>Gammaproteobacteria</taxon>
        <taxon>Oceanospirillales</taxon>
        <taxon>Halomonadaceae</taxon>
        <taxon>Halomonas</taxon>
    </lineage>
</organism>
<reference evidence="4 5" key="1">
    <citation type="submission" date="2019-03" db="EMBL/GenBank/DDBJ databases">
        <title>Genomic Encyclopedia of Type Strains, Phase III (KMG-III): the genomes of soil and plant-associated and newly described type strains.</title>
        <authorList>
            <person name="Whitman W."/>
        </authorList>
    </citation>
    <scope>NUCLEOTIDE SEQUENCE [LARGE SCALE GENOMIC DNA]</scope>
    <source>
        <strain evidence="4 5">CECT 5797</strain>
    </source>
</reference>
<comment type="caution">
    <text evidence="4">The sequence shown here is derived from an EMBL/GenBank/DDBJ whole genome shotgun (WGS) entry which is preliminary data.</text>
</comment>
<proteinExistence type="predicted"/>